<dbReference type="STRING" id="28181.BEN30_07630"/>
<keyword evidence="1" id="KW-0597">Phosphoprotein</keyword>
<feature type="domain" description="Response regulatory" evidence="3">
    <location>
        <begin position="10"/>
        <end position="132"/>
    </location>
</feature>
<reference evidence="5" key="1">
    <citation type="submission" date="2016-07" db="EMBL/GenBank/DDBJ databases">
        <authorList>
            <person name="Florea S."/>
            <person name="Webb J.S."/>
            <person name="Jaromczyk J."/>
            <person name="Schardl C.L."/>
        </authorList>
    </citation>
    <scope>NUCLEOTIDE SEQUENCE [LARGE SCALE GENOMIC DNA]</scope>
    <source>
        <strain evidence="5">MV-1</strain>
    </source>
</reference>
<dbReference type="RefSeq" id="WP_069957442.1">
    <property type="nucleotide sequence ID" value="NZ_MCGG01000017.1"/>
</dbReference>
<dbReference type="PANTHER" id="PTHR43228">
    <property type="entry name" value="TWO-COMPONENT RESPONSE REGULATOR"/>
    <property type="match status" value="1"/>
</dbReference>
<gene>
    <name evidence="4" type="ORF">BEN30_07630</name>
</gene>
<dbReference type="PROSITE" id="PS50110">
    <property type="entry name" value="RESPONSE_REGULATORY"/>
    <property type="match status" value="1"/>
</dbReference>
<dbReference type="CDD" id="cd17546">
    <property type="entry name" value="REC_hyHK_CKI1_RcsC-like"/>
    <property type="match status" value="1"/>
</dbReference>
<evidence type="ECO:0000313" key="4">
    <source>
        <dbReference type="EMBL" id="OEJ68112.1"/>
    </source>
</evidence>
<evidence type="ECO:0000256" key="2">
    <source>
        <dbReference type="SAM" id="MobiDB-lite"/>
    </source>
</evidence>
<dbReference type="AlphaFoldDB" id="A0A1E5Q9E4"/>
<name>A0A1E5Q9E4_9PROT</name>
<keyword evidence="5" id="KW-1185">Reference proteome</keyword>
<dbReference type="PANTHER" id="PTHR43228:SF1">
    <property type="entry name" value="TWO-COMPONENT RESPONSE REGULATOR ARR22"/>
    <property type="match status" value="1"/>
</dbReference>
<dbReference type="InterPro" id="IPR052048">
    <property type="entry name" value="ST_Response_Regulator"/>
</dbReference>
<dbReference type="Proteomes" id="UP000095347">
    <property type="component" value="Unassembled WGS sequence"/>
</dbReference>
<organism evidence="4 5">
    <name type="scientific">Magnetovibrio blakemorei</name>
    <dbReference type="NCBI Taxonomy" id="28181"/>
    <lineage>
        <taxon>Bacteria</taxon>
        <taxon>Pseudomonadati</taxon>
        <taxon>Pseudomonadota</taxon>
        <taxon>Alphaproteobacteria</taxon>
        <taxon>Rhodospirillales</taxon>
        <taxon>Magnetovibrionaceae</taxon>
        <taxon>Magnetovibrio</taxon>
    </lineage>
</organism>
<dbReference type="InterPro" id="IPR001789">
    <property type="entry name" value="Sig_transdc_resp-reg_receiver"/>
</dbReference>
<dbReference type="Gene3D" id="3.40.50.2300">
    <property type="match status" value="1"/>
</dbReference>
<dbReference type="Pfam" id="PF00072">
    <property type="entry name" value="Response_reg"/>
    <property type="match status" value="1"/>
</dbReference>
<evidence type="ECO:0000313" key="5">
    <source>
        <dbReference type="Proteomes" id="UP000095347"/>
    </source>
</evidence>
<dbReference type="SUPFAM" id="SSF52172">
    <property type="entry name" value="CheY-like"/>
    <property type="match status" value="1"/>
</dbReference>
<comment type="caution">
    <text evidence="4">The sequence shown here is derived from an EMBL/GenBank/DDBJ whole genome shotgun (WGS) entry which is preliminary data.</text>
</comment>
<proteinExistence type="predicted"/>
<protein>
    <recommendedName>
        <fullName evidence="3">Response regulatory domain-containing protein</fullName>
    </recommendedName>
</protein>
<dbReference type="OrthoDB" id="9786548at2"/>
<dbReference type="SMART" id="SM00448">
    <property type="entry name" value="REC"/>
    <property type="match status" value="1"/>
</dbReference>
<evidence type="ECO:0000259" key="3">
    <source>
        <dbReference type="PROSITE" id="PS50110"/>
    </source>
</evidence>
<dbReference type="EMBL" id="MCGG01000017">
    <property type="protein sequence ID" value="OEJ68112.1"/>
    <property type="molecule type" value="Genomic_DNA"/>
</dbReference>
<sequence length="171" mass="19014">MSSLDVSQLKILIVEDNVHFRTLLRSILQALGMTLLEEARDGIEAIDILDNVHPNTAFDLVILDWKMEGMDGVECVSMIRKLQGVSRAVPIIMVTGYTETSLQNEARNAGVNDFLGKPISPQSLLGRIVSVMENPRPMVECTSYYGPDRRLSQQKYSGPDKRNGAKVLPLK</sequence>
<feature type="region of interest" description="Disordered" evidence="2">
    <location>
        <begin position="150"/>
        <end position="171"/>
    </location>
</feature>
<evidence type="ECO:0000256" key="1">
    <source>
        <dbReference type="PROSITE-ProRule" id="PRU00169"/>
    </source>
</evidence>
<feature type="modified residue" description="4-aspartylphosphate" evidence="1">
    <location>
        <position position="64"/>
    </location>
</feature>
<dbReference type="GO" id="GO:0000160">
    <property type="term" value="P:phosphorelay signal transduction system"/>
    <property type="evidence" value="ECO:0007669"/>
    <property type="project" value="InterPro"/>
</dbReference>
<accession>A0A1E5Q9E4</accession>
<dbReference type="InterPro" id="IPR011006">
    <property type="entry name" value="CheY-like_superfamily"/>
</dbReference>